<dbReference type="FunCoup" id="A0A6J2Y5Y5">
    <property type="interactions" value="1"/>
</dbReference>
<reference evidence="5" key="1">
    <citation type="submission" date="2025-08" db="UniProtKB">
        <authorList>
            <consortium name="RefSeq"/>
        </authorList>
    </citation>
    <scope>IDENTIFICATION</scope>
</reference>
<dbReference type="PANTHER" id="PTHR36692:SF2">
    <property type="entry name" value="GEO12064P1"/>
    <property type="match status" value="1"/>
</dbReference>
<protein>
    <submittedName>
        <fullName evidence="5">Uncharacterized protein LOC115884731</fullName>
    </submittedName>
</protein>
<evidence type="ECO:0000259" key="3">
    <source>
        <dbReference type="Pfam" id="PF24985"/>
    </source>
</evidence>
<name>A0A6J2Y5Y5_SITOR</name>
<dbReference type="InterPro" id="IPR056677">
    <property type="entry name" value="DUF7775"/>
</dbReference>
<proteinExistence type="predicted"/>
<dbReference type="GeneID" id="115884731"/>
<sequence>MAMAISRLSIIKFLELLLAVACIGLHHKSSTGDWNIDTLSAATFGGFVIILIGGFAGYLVSAPISKKIDIFYSLAGCALFVTAGALNIKHYEDSWTKGEWRDYGLAKGSLAIINGALFLLDGLITWRGDF</sequence>
<keyword evidence="4" id="KW-1185">Reference proteome</keyword>
<keyword evidence="1" id="KW-0472">Membrane</keyword>
<gene>
    <name evidence="5" type="primary">LOC115884731</name>
</gene>
<feature type="signal peptide" evidence="2">
    <location>
        <begin position="1"/>
        <end position="24"/>
    </location>
</feature>
<evidence type="ECO:0000313" key="4">
    <source>
        <dbReference type="Proteomes" id="UP000504635"/>
    </source>
</evidence>
<feature type="domain" description="DUF7775" evidence="3">
    <location>
        <begin position="10"/>
        <end position="92"/>
    </location>
</feature>
<dbReference type="RefSeq" id="XP_030759243.1">
    <property type="nucleotide sequence ID" value="XM_030903383.1"/>
</dbReference>
<dbReference type="InParanoid" id="A0A6J2Y5Y5"/>
<evidence type="ECO:0000256" key="2">
    <source>
        <dbReference type="SAM" id="SignalP"/>
    </source>
</evidence>
<dbReference type="GO" id="GO:0005886">
    <property type="term" value="C:plasma membrane"/>
    <property type="evidence" value="ECO:0007669"/>
    <property type="project" value="TreeGrafter"/>
</dbReference>
<feature type="chain" id="PRO_5027105057" evidence="2">
    <location>
        <begin position="25"/>
        <end position="130"/>
    </location>
</feature>
<evidence type="ECO:0000256" key="1">
    <source>
        <dbReference type="SAM" id="Phobius"/>
    </source>
</evidence>
<keyword evidence="2" id="KW-0732">Signal</keyword>
<dbReference type="InterPro" id="IPR038976">
    <property type="entry name" value="Ssk"/>
</dbReference>
<dbReference type="KEGG" id="soy:115884731"/>
<dbReference type="Proteomes" id="UP000504635">
    <property type="component" value="Unplaced"/>
</dbReference>
<dbReference type="PANTHER" id="PTHR36692">
    <property type="entry name" value="PROTEIN SNAKESKIN"/>
    <property type="match status" value="1"/>
</dbReference>
<dbReference type="GO" id="GO:0019991">
    <property type="term" value="P:septate junction assembly"/>
    <property type="evidence" value="ECO:0007669"/>
    <property type="project" value="InterPro"/>
</dbReference>
<keyword evidence="1" id="KW-1133">Transmembrane helix</keyword>
<dbReference type="Pfam" id="PF24985">
    <property type="entry name" value="DUF7775"/>
    <property type="match status" value="1"/>
</dbReference>
<dbReference type="AlphaFoldDB" id="A0A6J2Y5Y5"/>
<dbReference type="OrthoDB" id="6349206at2759"/>
<feature type="transmembrane region" description="Helical" evidence="1">
    <location>
        <begin position="70"/>
        <end position="88"/>
    </location>
</feature>
<evidence type="ECO:0000313" key="5">
    <source>
        <dbReference type="RefSeq" id="XP_030759243.1"/>
    </source>
</evidence>
<accession>A0A6J2Y5Y5</accession>
<feature type="transmembrane region" description="Helical" evidence="1">
    <location>
        <begin position="38"/>
        <end position="58"/>
    </location>
</feature>
<organism evidence="4 5">
    <name type="scientific">Sitophilus oryzae</name>
    <name type="common">Rice weevil</name>
    <name type="synonym">Curculio oryzae</name>
    <dbReference type="NCBI Taxonomy" id="7048"/>
    <lineage>
        <taxon>Eukaryota</taxon>
        <taxon>Metazoa</taxon>
        <taxon>Ecdysozoa</taxon>
        <taxon>Arthropoda</taxon>
        <taxon>Hexapoda</taxon>
        <taxon>Insecta</taxon>
        <taxon>Pterygota</taxon>
        <taxon>Neoptera</taxon>
        <taxon>Endopterygota</taxon>
        <taxon>Coleoptera</taxon>
        <taxon>Polyphaga</taxon>
        <taxon>Cucujiformia</taxon>
        <taxon>Curculionidae</taxon>
        <taxon>Dryophthorinae</taxon>
        <taxon>Sitophilus</taxon>
    </lineage>
</organism>
<feature type="transmembrane region" description="Helical" evidence="1">
    <location>
        <begin position="108"/>
        <end position="126"/>
    </location>
</feature>
<keyword evidence="1" id="KW-0812">Transmembrane</keyword>